<dbReference type="InterPro" id="IPR004942">
    <property type="entry name" value="Roadblock/LAMTOR2_dom"/>
</dbReference>
<dbReference type="SMART" id="SM00960">
    <property type="entry name" value="Robl_LC7"/>
    <property type="match status" value="1"/>
</dbReference>
<sequence length="138" mass="14195">MNVSATLAPRSDLASVCREQLDAMVRETAGIESAAVVTGDGFELAAVLRHGVSGNKLAAMTSSLLALSEAVVEELNMRGCRNVIVEGEAGTVVMIRVPAAGNDLLMSVLCRENAVLGSVLYAARACAVRLGTLLAPPG</sequence>
<evidence type="ECO:0000313" key="3">
    <source>
        <dbReference type="Proteomes" id="UP000521199"/>
    </source>
</evidence>
<dbReference type="Gene3D" id="3.30.450.30">
    <property type="entry name" value="Dynein light chain 2a, cytoplasmic"/>
    <property type="match status" value="1"/>
</dbReference>
<dbReference type="SUPFAM" id="SSF103196">
    <property type="entry name" value="Roadblock/LC7 domain"/>
    <property type="match status" value="1"/>
</dbReference>
<dbReference type="Proteomes" id="UP000521199">
    <property type="component" value="Unassembled WGS sequence"/>
</dbReference>
<proteinExistence type="predicted"/>
<dbReference type="Pfam" id="PF03259">
    <property type="entry name" value="Robl_LC7"/>
    <property type="match status" value="1"/>
</dbReference>
<name>A0A7W8G0R4_9GAMM</name>
<gene>
    <name evidence="2" type="ORF">HNQ52_000431</name>
</gene>
<dbReference type="EMBL" id="JACHHP010000001">
    <property type="protein sequence ID" value="MBB5206915.1"/>
    <property type="molecule type" value="Genomic_DNA"/>
</dbReference>
<keyword evidence="3" id="KW-1185">Reference proteome</keyword>
<evidence type="ECO:0000259" key="1">
    <source>
        <dbReference type="SMART" id="SM00960"/>
    </source>
</evidence>
<accession>A0A7W8G0R4</accession>
<feature type="domain" description="Roadblock/LAMTOR2" evidence="1">
    <location>
        <begin position="18"/>
        <end position="110"/>
    </location>
</feature>
<reference evidence="2 3" key="1">
    <citation type="submission" date="2020-08" db="EMBL/GenBank/DDBJ databases">
        <title>Genomic Encyclopedia of Type Strains, Phase IV (KMG-IV): sequencing the most valuable type-strain genomes for metagenomic binning, comparative biology and taxonomic classification.</title>
        <authorList>
            <person name="Goeker M."/>
        </authorList>
    </citation>
    <scope>NUCLEOTIDE SEQUENCE [LARGE SCALE GENOMIC DNA]</scope>
    <source>
        <strain evidence="2 3">DSM 24163</strain>
    </source>
</reference>
<evidence type="ECO:0000313" key="2">
    <source>
        <dbReference type="EMBL" id="MBB5206915.1"/>
    </source>
</evidence>
<comment type="caution">
    <text evidence="2">The sequence shown here is derived from an EMBL/GenBank/DDBJ whole genome shotgun (WGS) entry which is preliminary data.</text>
</comment>
<organism evidence="2 3">
    <name type="scientific">Chiayiivirga flava</name>
    <dbReference type="NCBI Taxonomy" id="659595"/>
    <lineage>
        <taxon>Bacteria</taxon>
        <taxon>Pseudomonadati</taxon>
        <taxon>Pseudomonadota</taxon>
        <taxon>Gammaproteobacteria</taxon>
        <taxon>Lysobacterales</taxon>
        <taxon>Lysobacteraceae</taxon>
        <taxon>Chiayiivirga</taxon>
    </lineage>
</organism>
<dbReference type="AlphaFoldDB" id="A0A7W8G0R4"/>
<protein>
    <recommendedName>
        <fullName evidence="1">Roadblock/LAMTOR2 domain-containing protein</fullName>
    </recommendedName>
</protein>
<dbReference type="RefSeq" id="WP_183959338.1">
    <property type="nucleotide sequence ID" value="NZ_JACHHP010000001.1"/>
</dbReference>